<accession>A0A1X7VXP8</accession>
<reference evidence="1" key="1">
    <citation type="submission" date="2017-05" db="UniProtKB">
        <authorList>
            <consortium name="EnsemblMetazoa"/>
        </authorList>
    </citation>
    <scope>IDENTIFICATION</scope>
</reference>
<name>A0A1X7VXP8_AMPQE</name>
<sequence length="144" mass="14839">MATLASVPETASLVTTSTFSSVIATSAGTSCAPTNVPATSVSYTAIVSAIQAAVRKETDSAVARALPAMSLPAVSLPTMSRSGAAALTLPSTQAASDKRARRIWPELAAYGQIVMNLTQRHGGRGWLSYDRLFRQQAAAGSDAP</sequence>
<dbReference type="InParanoid" id="A0A1X7VXP8"/>
<organism evidence="1">
    <name type="scientific">Amphimedon queenslandica</name>
    <name type="common">Sponge</name>
    <dbReference type="NCBI Taxonomy" id="400682"/>
    <lineage>
        <taxon>Eukaryota</taxon>
        <taxon>Metazoa</taxon>
        <taxon>Porifera</taxon>
        <taxon>Demospongiae</taxon>
        <taxon>Heteroscleromorpha</taxon>
        <taxon>Haplosclerida</taxon>
        <taxon>Niphatidae</taxon>
        <taxon>Amphimedon</taxon>
    </lineage>
</organism>
<protein>
    <submittedName>
        <fullName evidence="1">Uncharacterized protein</fullName>
    </submittedName>
</protein>
<evidence type="ECO:0000313" key="1">
    <source>
        <dbReference type="EnsemblMetazoa" id="Aqu2.1.44650_001"/>
    </source>
</evidence>
<dbReference type="EnsemblMetazoa" id="Aqu2.1.44650_001">
    <property type="protein sequence ID" value="Aqu2.1.44650_001"/>
    <property type="gene ID" value="Aqu2.1.44650"/>
</dbReference>
<dbReference type="AlphaFoldDB" id="A0A1X7VXP8"/>
<proteinExistence type="predicted"/>